<reference evidence="1 2" key="1">
    <citation type="submission" date="2015-07" db="EMBL/GenBank/DDBJ databases">
        <title>Draft genome sequence of the Amantichitinum ursilacus IGB-41, a new chitin-degrading bacterium.</title>
        <authorList>
            <person name="Kirstahler P."/>
            <person name="Guenther M."/>
            <person name="Grumaz C."/>
            <person name="Rupp S."/>
            <person name="Zibek S."/>
            <person name="Sohn K."/>
        </authorList>
    </citation>
    <scope>NUCLEOTIDE SEQUENCE [LARGE SCALE GENOMIC DNA]</scope>
    <source>
        <strain evidence="1 2">IGB-41</strain>
    </source>
</reference>
<comment type="caution">
    <text evidence="1">The sequence shown here is derived from an EMBL/GenBank/DDBJ whole genome shotgun (WGS) entry which is preliminary data.</text>
</comment>
<evidence type="ECO:0000313" key="2">
    <source>
        <dbReference type="Proteomes" id="UP000037939"/>
    </source>
</evidence>
<sequence length="133" mass="15077">MRAGGFAINQNNEREQFEIIRSPDRSQIERMLTKLQSLMGVLKFTPEPVPDTGIQELTIYAENEFFLLMAGEIDEDGEYEVLTINSPAKPRETIAILGDRYPRQAATKDLNLILDIADEYSRTEAITIYPLAP</sequence>
<dbReference type="EMBL" id="LAQT01000007">
    <property type="protein sequence ID" value="KPC53162.1"/>
    <property type="molecule type" value="Genomic_DNA"/>
</dbReference>
<evidence type="ECO:0000313" key="1">
    <source>
        <dbReference type="EMBL" id="KPC53162.1"/>
    </source>
</evidence>
<dbReference type="Pfam" id="PF21852">
    <property type="entry name" value="DUF6911"/>
    <property type="match status" value="1"/>
</dbReference>
<dbReference type="AlphaFoldDB" id="A0A0N1JSX2"/>
<keyword evidence="2" id="KW-1185">Reference proteome</keyword>
<dbReference type="InterPro" id="IPR054205">
    <property type="entry name" value="DUF6911"/>
</dbReference>
<organism evidence="1 2">
    <name type="scientific">Amantichitinum ursilacus</name>
    <dbReference type="NCBI Taxonomy" id="857265"/>
    <lineage>
        <taxon>Bacteria</taxon>
        <taxon>Pseudomonadati</taxon>
        <taxon>Pseudomonadota</taxon>
        <taxon>Betaproteobacteria</taxon>
        <taxon>Neisseriales</taxon>
        <taxon>Chitinibacteraceae</taxon>
        <taxon>Amantichitinum</taxon>
    </lineage>
</organism>
<proteinExistence type="predicted"/>
<dbReference type="Proteomes" id="UP000037939">
    <property type="component" value="Unassembled WGS sequence"/>
</dbReference>
<dbReference type="STRING" id="857265.WG78_08730"/>
<accession>A0A0N1JSX2</accession>
<dbReference type="RefSeq" id="WP_053937416.1">
    <property type="nucleotide sequence ID" value="NZ_LAQT01000007.1"/>
</dbReference>
<name>A0A0N1JSX2_9NEIS</name>
<gene>
    <name evidence="1" type="ORF">WG78_08730</name>
</gene>
<protein>
    <submittedName>
        <fullName evidence="1">Uncharacterized protein</fullName>
    </submittedName>
</protein>